<dbReference type="Gene3D" id="2.160.20.80">
    <property type="entry name" value="E3 ubiquitin-protein ligase SopA"/>
    <property type="match status" value="1"/>
</dbReference>
<feature type="compositionally biased region" description="Low complexity" evidence="1">
    <location>
        <begin position="1"/>
        <end position="16"/>
    </location>
</feature>
<dbReference type="Proteomes" id="UP000034098">
    <property type="component" value="Unassembled WGS sequence"/>
</dbReference>
<name>A0A0M2H5M2_MICTR</name>
<comment type="caution">
    <text evidence="2">The sequence shown here is derived from an EMBL/GenBank/DDBJ whole genome shotgun (WGS) entry which is preliminary data.</text>
</comment>
<evidence type="ECO:0000313" key="2">
    <source>
        <dbReference type="EMBL" id="KJL41790.1"/>
    </source>
</evidence>
<accession>A0A0M2H5M2</accession>
<organism evidence="2 3">
    <name type="scientific">Microbacterium trichothecenolyticum</name>
    <name type="common">Aureobacterium trichothecenolyticum</name>
    <dbReference type="NCBI Taxonomy" id="69370"/>
    <lineage>
        <taxon>Bacteria</taxon>
        <taxon>Bacillati</taxon>
        <taxon>Actinomycetota</taxon>
        <taxon>Actinomycetes</taxon>
        <taxon>Micrococcales</taxon>
        <taxon>Microbacteriaceae</taxon>
        <taxon>Microbacterium</taxon>
    </lineage>
</organism>
<gene>
    <name evidence="2" type="ORF">RS82_02406</name>
</gene>
<dbReference type="SUPFAM" id="SSF141571">
    <property type="entry name" value="Pentapeptide repeat-like"/>
    <property type="match status" value="1"/>
</dbReference>
<proteinExistence type="predicted"/>
<dbReference type="PANTHER" id="PTHR14136">
    <property type="entry name" value="BTB_POZ DOMAIN-CONTAINING PROTEIN KCTD9"/>
    <property type="match status" value="1"/>
</dbReference>
<dbReference type="EMBL" id="JYJA01000036">
    <property type="protein sequence ID" value="KJL41790.1"/>
    <property type="molecule type" value="Genomic_DNA"/>
</dbReference>
<keyword evidence="3" id="KW-1185">Reference proteome</keyword>
<evidence type="ECO:0000313" key="3">
    <source>
        <dbReference type="Proteomes" id="UP000034098"/>
    </source>
</evidence>
<dbReference type="InterPro" id="IPR051082">
    <property type="entry name" value="Pentapeptide-BTB/POZ_domain"/>
</dbReference>
<evidence type="ECO:0000256" key="1">
    <source>
        <dbReference type="SAM" id="MobiDB-lite"/>
    </source>
</evidence>
<feature type="region of interest" description="Disordered" evidence="1">
    <location>
        <begin position="1"/>
        <end position="34"/>
    </location>
</feature>
<dbReference type="PANTHER" id="PTHR14136:SF17">
    <property type="entry name" value="BTB_POZ DOMAIN-CONTAINING PROTEIN KCTD9"/>
    <property type="match status" value="1"/>
</dbReference>
<dbReference type="PATRIC" id="fig|69370.6.peg.2450"/>
<reference evidence="2 3" key="1">
    <citation type="submission" date="2015-02" db="EMBL/GenBank/DDBJ databases">
        <title>Draft genome sequences of ten Microbacterium spp. with emphasis on heavy metal contaminated environments.</title>
        <authorList>
            <person name="Corretto E."/>
        </authorList>
    </citation>
    <scope>NUCLEOTIDE SEQUENCE [LARGE SCALE GENOMIC DNA]</scope>
    <source>
        <strain evidence="2 3">DSM 8608</strain>
    </source>
</reference>
<protein>
    <submittedName>
        <fullName evidence="2">Pentapeptide repeats (8 copies)</fullName>
    </submittedName>
</protein>
<dbReference type="AlphaFoldDB" id="A0A0M2H5M2"/>
<sequence>MPASAARAKVAAMPAARSRKTQGTQPPSFDFDESSLGALDAGDDAMLDAGRLDGVAYSGIARDTWQLESGATVEACRFDGLDLGTWALRGAHLVESVFAGANVPTVSAARGGWRDVELRDSRFGSVEAYDVAWRGIRFSRCKLGYVNLRGAELLDVAFVDCTIDEIDLLDASARRVAFDGARIGTLNAGGARLTDVDLRGADLSQVVGMEGLRGATISPEQLQLMAAALADLAGIVVE</sequence>